<proteinExistence type="predicted"/>
<accession>H6NRT6</accession>
<dbReference type="HOGENOM" id="CLU_2082488_0_0_9"/>
<dbReference type="Proteomes" id="UP000007523">
    <property type="component" value="Chromosome"/>
</dbReference>
<feature type="compositionally biased region" description="Polar residues" evidence="1">
    <location>
        <begin position="79"/>
        <end position="89"/>
    </location>
</feature>
<feature type="region of interest" description="Disordered" evidence="1">
    <location>
        <begin position="1"/>
        <end position="38"/>
    </location>
</feature>
<feature type="compositionally biased region" description="Basic residues" evidence="1">
    <location>
        <begin position="102"/>
        <end position="117"/>
    </location>
</feature>
<protein>
    <submittedName>
        <fullName evidence="2">Uncharacterized protein</fullName>
    </submittedName>
</protein>
<organism evidence="2 3">
    <name type="scientific">Paenibacillus mucilaginosus 3016</name>
    <dbReference type="NCBI Taxonomy" id="1116391"/>
    <lineage>
        <taxon>Bacteria</taxon>
        <taxon>Bacillati</taxon>
        <taxon>Bacillota</taxon>
        <taxon>Bacilli</taxon>
        <taxon>Bacillales</taxon>
        <taxon>Paenibacillaceae</taxon>
        <taxon>Paenibacillus</taxon>
    </lineage>
</organism>
<gene>
    <name evidence="2" type="ORF">PM3016_6181</name>
</gene>
<dbReference type="KEGG" id="pmq:PM3016_6181"/>
<name>H6NRT6_9BACL</name>
<dbReference type="AlphaFoldDB" id="H6NRT6"/>
<reference evidence="2 3" key="1">
    <citation type="journal article" date="2012" name="J. Bacteriol.">
        <title>Complete Genome Sequence of Paenibacillus mucilaginosus 3016, a Bacterium Functional as Microbial Fertilizer.</title>
        <authorList>
            <person name="Ma M."/>
            <person name="Wang Z."/>
            <person name="Li L."/>
            <person name="Jiang X."/>
            <person name="Guan D."/>
            <person name="Cao F."/>
            <person name="Chen H."/>
            <person name="Wang X."/>
            <person name="Shen D."/>
            <person name="Du B."/>
            <person name="Li J."/>
        </authorList>
    </citation>
    <scope>NUCLEOTIDE SEQUENCE [LARGE SCALE GENOMIC DNA]</scope>
    <source>
        <strain evidence="2 3">3016</strain>
    </source>
</reference>
<dbReference type="EMBL" id="CP003235">
    <property type="protein sequence ID" value="AFC32822.1"/>
    <property type="molecule type" value="Genomic_DNA"/>
</dbReference>
<sequence>MMPSPSIGASIQRPPAARTARRKPPYDGVSTTAASPGPISSCASSAIAWTEPPVMAIWPGSAARPRARRRYCAIASRSGSQPWAGSSISRAAGSPRTAACRQRFHSSRGKPLRSGAK</sequence>
<evidence type="ECO:0000313" key="2">
    <source>
        <dbReference type="EMBL" id="AFC32822.1"/>
    </source>
</evidence>
<evidence type="ECO:0000313" key="3">
    <source>
        <dbReference type="Proteomes" id="UP000007523"/>
    </source>
</evidence>
<feature type="region of interest" description="Disordered" evidence="1">
    <location>
        <begin position="79"/>
        <end position="117"/>
    </location>
</feature>
<keyword evidence="3" id="KW-1185">Reference proteome</keyword>
<evidence type="ECO:0000256" key="1">
    <source>
        <dbReference type="SAM" id="MobiDB-lite"/>
    </source>
</evidence>